<feature type="domain" description="Methylamine utilisation protein MauE" evidence="6">
    <location>
        <begin position="18"/>
        <end position="143"/>
    </location>
</feature>
<dbReference type="SUPFAM" id="SSF52833">
    <property type="entry name" value="Thioredoxin-like"/>
    <property type="match status" value="1"/>
</dbReference>
<dbReference type="Gene3D" id="3.40.30.10">
    <property type="entry name" value="Glutaredoxin"/>
    <property type="match status" value="1"/>
</dbReference>
<feature type="transmembrane region" description="Helical" evidence="5">
    <location>
        <begin position="158"/>
        <end position="176"/>
    </location>
</feature>
<accession>A0A2W2BLD2</accession>
<comment type="subcellular location">
    <subcellularLocation>
        <location evidence="1">Membrane</location>
        <topology evidence="1">Multi-pass membrane protein</topology>
    </subcellularLocation>
</comment>
<evidence type="ECO:0000259" key="6">
    <source>
        <dbReference type="Pfam" id="PF07291"/>
    </source>
</evidence>
<keyword evidence="3 5" id="KW-1133">Transmembrane helix</keyword>
<evidence type="ECO:0000256" key="3">
    <source>
        <dbReference type="ARBA" id="ARBA00022989"/>
    </source>
</evidence>
<dbReference type="InterPro" id="IPR009908">
    <property type="entry name" value="Methylamine_util_MauE"/>
</dbReference>
<feature type="transmembrane region" description="Helical" evidence="5">
    <location>
        <begin position="90"/>
        <end position="107"/>
    </location>
</feature>
<evidence type="ECO:0000256" key="1">
    <source>
        <dbReference type="ARBA" id="ARBA00004141"/>
    </source>
</evidence>
<reference evidence="7 8" key="1">
    <citation type="submission" date="2018-06" db="EMBL/GenBank/DDBJ databases">
        <title>Mucibacter soli gen. nov., sp. nov., a new member of the family Chitinophagaceae producing mucin.</title>
        <authorList>
            <person name="Kim M.-K."/>
            <person name="Park S."/>
            <person name="Kim T.-S."/>
            <person name="Joung Y."/>
            <person name="Han J.-H."/>
            <person name="Kim S.B."/>
        </authorList>
    </citation>
    <scope>NUCLEOTIDE SEQUENCE [LARGE SCALE GENOMIC DNA]</scope>
    <source>
        <strain evidence="7 8">R1-15</strain>
    </source>
</reference>
<dbReference type="EMBL" id="QKTW01000006">
    <property type="protein sequence ID" value="PZF74236.1"/>
    <property type="molecule type" value="Genomic_DNA"/>
</dbReference>
<feature type="transmembrane region" description="Helical" evidence="5">
    <location>
        <begin position="127"/>
        <end position="146"/>
    </location>
</feature>
<dbReference type="OrthoDB" id="648842at2"/>
<evidence type="ECO:0000256" key="5">
    <source>
        <dbReference type="SAM" id="Phobius"/>
    </source>
</evidence>
<dbReference type="RefSeq" id="WP_110997652.1">
    <property type="nucleotide sequence ID" value="NZ_QKTW01000006.1"/>
</dbReference>
<evidence type="ECO:0000313" key="7">
    <source>
        <dbReference type="EMBL" id="PZF74236.1"/>
    </source>
</evidence>
<organism evidence="7 8">
    <name type="scientific">Taibaiella soli</name>
    <dbReference type="NCBI Taxonomy" id="1649169"/>
    <lineage>
        <taxon>Bacteria</taxon>
        <taxon>Pseudomonadati</taxon>
        <taxon>Bacteroidota</taxon>
        <taxon>Chitinophagia</taxon>
        <taxon>Chitinophagales</taxon>
        <taxon>Chitinophagaceae</taxon>
        <taxon>Taibaiella</taxon>
    </lineage>
</organism>
<gene>
    <name evidence="7" type="ORF">DN068_04260</name>
</gene>
<dbReference type="GO" id="GO:0016020">
    <property type="term" value="C:membrane"/>
    <property type="evidence" value="ECO:0007669"/>
    <property type="project" value="UniProtKB-SubCell"/>
</dbReference>
<dbReference type="InterPro" id="IPR036249">
    <property type="entry name" value="Thioredoxin-like_sf"/>
</dbReference>
<evidence type="ECO:0000256" key="4">
    <source>
        <dbReference type="ARBA" id="ARBA00023136"/>
    </source>
</evidence>
<feature type="transmembrane region" description="Helical" evidence="5">
    <location>
        <begin position="21"/>
        <end position="41"/>
    </location>
</feature>
<name>A0A2W2BLD2_9BACT</name>
<evidence type="ECO:0000256" key="2">
    <source>
        <dbReference type="ARBA" id="ARBA00022692"/>
    </source>
</evidence>
<comment type="caution">
    <text evidence="7">The sequence shown here is derived from an EMBL/GenBank/DDBJ whole genome shotgun (WGS) entry which is preliminary data.</text>
</comment>
<dbReference type="GO" id="GO:0030416">
    <property type="term" value="P:methylamine metabolic process"/>
    <property type="evidence" value="ECO:0007669"/>
    <property type="project" value="InterPro"/>
</dbReference>
<protein>
    <recommendedName>
        <fullName evidence="6">Methylamine utilisation protein MauE domain-containing protein</fullName>
    </recommendedName>
</protein>
<feature type="transmembrane region" description="Helical" evidence="5">
    <location>
        <begin position="61"/>
        <end position="83"/>
    </location>
</feature>
<keyword evidence="4 5" id="KW-0472">Membrane</keyword>
<keyword evidence="8" id="KW-1185">Reference proteome</keyword>
<evidence type="ECO:0000313" key="8">
    <source>
        <dbReference type="Proteomes" id="UP000248745"/>
    </source>
</evidence>
<keyword evidence="2 5" id="KW-0812">Transmembrane</keyword>
<sequence>MYDSAPADKPRFTISKGIGMVLLLALAGTFLFSAYTKLIAVEPFEWAFWDLGIHNSVAVSIIARLFIGLEAMIGLFLLAHIYLKQVTYPAVLTFLGVMIAYLLIIMARQGNTGSCGCFGDALPMKPLAAIGKNCILMAVTIVLMQIYTVKPYKGQEWFSAVIGMAGFVAPFVALPLSERAEPIDLNPLYMTNNETPHIELRSGKHIIAFMSLTCPHCKKAAKELEAIYTKYPQLPLYLVLNGLDGDEAPFFKETNAQNIPHNRFVGVEDFIKMAGRYVPAIYWVNNGIKERTVSYMDLSGPAMMRWANAK</sequence>
<proteinExistence type="predicted"/>
<dbReference type="AlphaFoldDB" id="A0A2W2BLD2"/>
<dbReference type="Pfam" id="PF07291">
    <property type="entry name" value="MauE"/>
    <property type="match status" value="1"/>
</dbReference>
<dbReference type="Proteomes" id="UP000248745">
    <property type="component" value="Unassembled WGS sequence"/>
</dbReference>